<dbReference type="GO" id="GO:0032259">
    <property type="term" value="P:methylation"/>
    <property type="evidence" value="ECO:0007669"/>
    <property type="project" value="UniProtKB-KW"/>
</dbReference>
<dbReference type="Pfam" id="PF17827">
    <property type="entry name" value="PrmC_N"/>
    <property type="match status" value="1"/>
</dbReference>
<dbReference type="InterPro" id="IPR029063">
    <property type="entry name" value="SAM-dependent_MTases_sf"/>
</dbReference>
<dbReference type="Proteomes" id="UP000257323">
    <property type="component" value="Unassembled WGS sequence"/>
</dbReference>
<dbReference type="PANTHER" id="PTHR18895">
    <property type="entry name" value="HEMK METHYLTRANSFERASE"/>
    <property type="match status" value="1"/>
</dbReference>
<evidence type="ECO:0000259" key="7">
    <source>
        <dbReference type="Pfam" id="PF17827"/>
    </source>
</evidence>
<gene>
    <name evidence="8" type="ORF">OP8BY_1715</name>
</gene>
<dbReference type="AlphaFoldDB" id="A0A3E2BPG5"/>
<proteinExistence type="predicted"/>
<dbReference type="Gene3D" id="3.40.50.150">
    <property type="entry name" value="Vaccinia Virus protein VP39"/>
    <property type="match status" value="1"/>
</dbReference>
<dbReference type="NCBIfam" id="TIGR03534">
    <property type="entry name" value="RF_mod_PrmC"/>
    <property type="match status" value="1"/>
</dbReference>
<evidence type="ECO:0000256" key="5">
    <source>
        <dbReference type="ARBA" id="ARBA00048391"/>
    </source>
</evidence>
<evidence type="ECO:0000259" key="6">
    <source>
        <dbReference type="Pfam" id="PF05175"/>
    </source>
</evidence>
<evidence type="ECO:0000313" key="9">
    <source>
        <dbReference type="Proteomes" id="UP000257323"/>
    </source>
</evidence>
<dbReference type="Gene3D" id="1.10.8.10">
    <property type="entry name" value="DNA helicase RuvA subunit, C-terminal domain"/>
    <property type="match status" value="1"/>
</dbReference>
<accession>A0A3E2BPG5</accession>
<feature type="domain" description="Release factor glutamine methyltransferase N-terminal" evidence="7">
    <location>
        <begin position="2"/>
        <end position="47"/>
    </location>
</feature>
<sequence length="253" mass="28334">MIQKAAGWDEAEFFRRLNSPVSPGLVRRLSALVGKRRNGWPMAYLLGWKEFWSLPFRVNRLVLIPRPETELLVEKVLSLPLPERPRLLDVGTGCGNIAVALGKERPLARVVASDISRRALALAAWNARNNGVTNISFVHSDLLQHFIERKQKFEVIVSNPPYVSAADWEKLDRPVRDFEPRTALVAGPTGLEVIQKLVSQSWSCLKPGGFLVFEFGAGQENEICKLLGRRWSGPEILADYSGFPRVITVQKPG</sequence>
<dbReference type="InterPro" id="IPR007848">
    <property type="entry name" value="Small_mtfrase_dom"/>
</dbReference>
<dbReference type="CDD" id="cd02440">
    <property type="entry name" value="AdoMet_MTases"/>
    <property type="match status" value="1"/>
</dbReference>
<dbReference type="PROSITE" id="PS00092">
    <property type="entry name" value="N6_MTASE"/>
    <property type="match status" value="1"/>
</dbReference>
<dbReference type="InterPro" id="IPR019874">
    <property type="entry name" value="RF_methyltr_PrmC"/>
</dbReference>
<comment type="catalytic activity">
    <reaction evidence="5">
        <text>L-glutaminyl-[peptide chain release factor] + S-adenosyl-L-methionine = N(5)-methyl-L-glutaminyl-[peptide chain release factor] + S-adenosyl-L-homocysteine + H(+)</text>
        <dbReference type="Rhea" id="RHEA:42896"/>
        <dbReference type="Rhea" id="RHEA-COMP:10271"/>
        <dbReference type="Rhea" id="RHEA-COMP:10272"/>
        <dbReference type="ChEBI" id="CHEBI:15378"/>
        <dbReference type="ChEBI" id="CHEBI:30011"/>
        <dbReference type="ChEBI" id="CHEBI:57856"/>
        <dbReference type="ChEBI" id="CHEBI:59789"/>
        <dbReference type="ChEBI" id="CHEBI:61891"/>
        <dbReference type="EC" id="2.1.1.297"/>
    </reaction>
</comment>
<keyword evidence="2 8" id="KW-0489">Methyltransferase</keyword>
<dbReference type="GO" id="GO:0102559">
    <property type="term" value="F:peptide chain release factor N(5)-glutamine methyltransferase activity"/>
    <property type="evidence" value="ECO:0007669"/>
    <property type="project" value="UniProtKB-EC"/>
</dbReference>
<dbReference type="InterPro" id="IPR040758">
    <property type="entry name" value="PrmC_N"/>
</dbReference>
<dbReference type="InterPro" id="IPR004556">
    <property type="entry name" value="HemK-like"/>
</dbReference>
<dbReference type="InterPro" id="IPR050320">
    <property type="entry name" value="N5-glutamine_MTase"/>
</dbReference>
<reference evidence="8 9" key="1">
    <citation type="submission" date="2018-08" db="EMBL/GenBank/DDBJ databases">
        <title>Genome analysis of the thermophilic bacterium of the candidate phylum Aminicenantes from deep subsurface aquifer revealed its physiology and ecological role.</title>
        <authorList>
            <person name="Kadnikov V.V."/>
            <person name="Mardanov A.V."/>
            <person name="Beletsky A.V."/>
            <person name="Karnachuk O.V."/>
            <person name="Ravin N.V."/>
        </authorList>
    </citation>
    <scope>NUCLEOTIDE SEQUENCE [LARGE SCALE GENOMIC DNA]</scope>
    <source>
        <strain evidence="8">BY38</strain>
    </source>
</reference>
<organism evidence="8 9">
    <name type="scientific">Candidatus Saccharicenans subterraneus</name>
    <dbReference type="NCBI Taxonomy" id="2508984"/>
    <lineage>
        <taxon>Bacteria</taxon>
        <taxon>Candidatus Aminicenantota</taxon>
        <taxon>Candidatus Aminicenantia</taxon>
        <taxon>Candidatus Aminicenantales</taxon>
        <taxon>Candidatus Saccharicenantaceae</taxon>
        <taxon>Candidatus Saccharicenans</taxon>
    </lineage>
</organism>
<evidence type="ECO:0000313" key="8">
    <source>
        <dbReference type="EMBL" id="RFT16537.1"/>
    </source>
</evidence>
<evidence type="ECO:0000256" key="4">
    <source>
        <dbReference type="ARBA" id="ARBA00022691"/>
    </source>
</evidence>
<evidence type="ECO:0000256" key="1">
    <source>
        <dbReference type="ARBA" id="ARBA00012771"/>
    </source>
</evidence>
<dbReference type="PANTHER" id="PTHR18895:SF74">
    <property type="entry name" value="MTRF1L RELEASE FACTOR GLUTAMINE METHYLTRANSFERASE"/>
    <property type="match status" value="1"/>
</dbReference>
<evidence type="ECO:0000256" key="2">
    <source>
        <dbReference type="ARBA" id="ARBA00022603"/>
    </source>
</evidence>
<dbReference type="GO" id="GO:0003676">
    <property type="term" value="F:nucleic acid binding"/>
    <property type="evidence" value="ECO:0007669"/>
    <property type="project" value="InterPro"/>
</dbReference>
<dbReference type="EMBL" id="QUAH01000003">
    <property type="protein sequence ID" value="RFT16537.1"/>
    <property type="molecule type" value="Genomic_DNA"/>
</dbReference>
<keyword evidence="3 8" id="KW-0808">Transferase</keyword>
<evidence type="ECO:0000256" key="3">
    <source>
        <dbReference type="ARBA" id="ARBA00022679"/>
    </source>
</evidence>
<protein>
    <recommendedName>
        <fullName evidence="1">peptide chain release factor N(5)-glutamine methyltransferase</fullName>
        <ecNumber evidence="1">2.1.1.297</ecNumber>
    </recommendedName>
</protein>
<keyword evidence="4" id="KW-0949">S-adenosyl-L-methionine</keyword>
<comment type="caution">
    <text evidence="8">The sequence shown here is derived from an EMBL/GenBank/DDBJ whole genome shotgun (WGS) entry which is preliminary data.</text>
</comment>
<dbReference type="InterPro" id="IPR002052">
    <property type="entry name" value="DNA_methylase_N6_adenine_CS"/>
</dbReference>
<name>A0A3E2BPG5_9BACT</name>
<dbReference type="EC" id="2.1.1.297" evidence="1"/>
<dbReference type="Pfam" id="PF05175">
    <property type="entry name" value="MTS"/>
    <property type="match status" value="1"/>
</dbReference>
<dbReference type="NCBIfam" id="TIGR00536">
    <property type="entry name" value="hemK_fam"/>
    <property type="match status" value="1"/>
</dbReference>
<feature type="domain" description="Methyltransferase small" evidence="6">
    <location>
        <begin position="69"/>
        <end position="166"/>
    </location>
</feature>
<dbReference type="SUPFAM" id="SSF53335">
    <property type="entry name" value="S-adenosyl-L-methionine-dependent methyltransferases"/>
    <property type="match status" value="1"/>
</dbReference>